<accession>A0A119AWU3</accession>
<evidence type="ECO:0000313" key="2">
    <source>
        <dbReference type="EMBL" id="KVV52627.1"/>
    </source>
</evidence>
<protein>
    <submittedName>
        <fullName evidence="2">Uncharacterized protein</fullName>
    </submittedName>
</protein>
<name>A0A119AWU3_9BURK</name>
<gene>
    <name evidence="2" type="ORF">WT27_28825</name>
</gene>
<evidence type="ECO:0000313" key="3">
    <source>
        <dbReference type="Proteomes" id="UP000062317"/>
    </source>
</evidence>
<proteinExistence type="predicted"/>
<dbReference type="AlphaFoldDB" id="A0A119AWU3"/>
<organism evidence="2 3">
    <name type="scientific">Burkholderia territorii</name>
    <dbReference type="NCBI Taxonomy" id="1503055"/>
    <lineage>
        <taxon>Bacteria</taxon>
        <taxon>Pseudomonadati</taxon>
        <taxon>Pseudomonadota</taxon>
        <taxon>Betaproteobacteria</taxon>
        <taxon>Burkholderiales</taxon>
        <taxon>Burkholderiaceae</taxon>
        <taxon>Burkholderia</taxon>
        <taxon>Burkholderia cepacia complex</taxon>
    </lineage>
</organism>
<keyword evidence="3" id="KW-1185">Reference proteome</keyword>
<feature type="compositionally biased region" description="Basic and acidic residues" evidence="1">
    <location>
        <begin position="69"/>
        <end position="80"/>
    </location>
</feature>
<feature type="region of interest" description="Disordered" evidence="1">
    <location>
        <begin position="47"/>
        <end position="80"/>
    </location>
</feature>
<dbReference type="EMBL" id="LPEQ01000040">
    <property type="protein sequence ID" value="KVV52627.1"/>
    <property type="molecule type" value="Genomic_DNA"/>
</dbReference>
<sequence>MLPKDVLPWLIWRFLFRARRDEGEAELGTGGQAALPECGVIDRQSVQVPSANERGDIAGKRVVGHKRHSAVDTDRRGSYA</sequence>
<dbReference type="Proteomes" id="UP000062317">
    <property type="component" value="Unassembled WGS sequence"/>
</dbReference>
<evidence type="ECO:0000256" key="1">
    <source>
        <dbReference type="SAM" id="MobiDB-lite"/>
    </source>
</evidence>
<reference evidence="2 3" key="1">
    <citation type="submission" date="2015-11" db="EMBL/GenBank/DDBJ databases">
        <title>Expanding the genomic diversity of Burkholderia species for the development of highly accurate diagnostics.</title>
        <authorList>
            <person name="Sahl J."/>
            <person name="Keim P."/>
            <person name="Wagner D."/>
        </authorList>
    </citation>
    <scope>NUCLEOTIDE SEQUENCE [LARGE SCALE GENOMIC DNA]</scope>
    <source>
        <strain evidence="2 3">MSMB1301WGS</strain>
    </source>
</reference>
<comment type="caution">
    <text evidence="2">The sequence shown here is derived from an EMBL/GenBank/DDBJ whole genome shotgun (WGS) entry which is preliminary data.</text>
</comment>